<organism evidence="4 5">
    <name type="scientific">Phycomyces blakesleeanus</name>
    <dbReference type="NCBI Taxonomy" id="4837"/>
    <lineage>
        <taxon>Eukaryota</taxon>
        <taxon>Fungi</taxon>
        <taxon>Fungi incertae sedis</taxon>
        <taxon>Mucoromycota</taxon>
        <taxon>Mucoromycotina</taxon>
        <taxon>Mucoromycetes</taxon>
        <taxon>Mucorales</taxon>
        <taxon>Phycomycetaceae</taxon>
        <taxon>Phycomyces</taxon>
    </lineage>
</organism>
<feature type="domain" description="Transglutaminase-like" evidence="2">
    <location>
        <begin position="320"/>
        <end position="423"/>
    </location>
</feature>
<feature type="region of interest" description="Disordered" evidence="1">
    <location>
        <begin position="188"/>
        <end position="215"/>
    </location>
</feature>
<dbReference type="PANTHER" id="PTHR46333:SF2">
    <property type="entry name" value="CYTOKINESIS PROTEIN 3"/>
    <property type="match status" value="1"/>
</dbReference>
<dbReference type="InterPro" id="IPR038765">
    <property type="entry name" value="Papain-like_cys_pep_sf"/>
</dbReference>
<sequence length="692" mass="78835">MYSKPQLSGRGAQGSHVRFESNTPHYSKSTPLCTQFSEINSVSHVLRNTLITPRPRDQMNQIPVQKRAQRRQSFSKAMSKPLPNRPTLRRSVSSDAQIPTVNTTAINRPVGTITNTNVNINTNPSTSISSSTNNSISTTAINNTDINGNSNSNGNGNENANANFNGNVNFNTTTPSQKEIINSLLDNERVPEPDSPVRPPNFWNPRQEGQGLSTQKLSHQWRSLWKPRRTLLEQTSEDQFTHDRLQSLERTRTPSIQQDSGVVDPFLLLQNTLEVADTRELQFLDTEFNQIDTYATNVNQRGQMVTPQLLAQKFLARPYRRDLHKVRSIFIWLVQNIAIQETETWTDETAEQVLAKRSCTSSFGLAALFCEMARAAGINDTQVICGYCRGPKDTLKDAFEDGYLVQNHAWCSIKVEGEYRMVDCWLASPNHPLNEGVESHWFLTTPLSMIHTHLPSDDRDQYLDPPLYLSSFLSLPHVWIPFFSHHIQVVDFDPSTLTLVDNQTYHLTIRMDPDTACCVQVECQDGTLVRGLAQLEPSSNHRTYKIKAVLPLDTHAGWLQVYCGPRSTFVAEQQTSPYSLAMSFPLKHTGKTRAFEFVKLHPNHEEFFIDEPQCYQIYPRQPYSFRIIKDDSRHPKMAIKSPTGKIFKLLYTPQDHSYTGNITVTEIGQWTLVCLYHHAERWQTVANWECRI</sequence>
<dbReference type="InterPro" id="IPR056409">
    <property type="entry name" value="Ig_CYK3_C"/>
</dbReference>
<keyword evidence="5" id="KW-1185">Reference proteome</keyword>
<feature type="region of interest" description="Disordered" evidence="1">
    <location>
        <begin position="52"/>
        <end position="95"/>
    </location>
</feature>
<evidence type="ECO:0000259" key="2">
    <source>
        <dbReference type="Pfam" id="PF01841"/>
    </source>
</evidence>
<protein>
    <recommendedName>
        <fullName evidence="6">Transglutaminase-like domain-containing protein</fullName>
    </recommendedName>
</protein>
<proteinExistence type="predicted"/>
<gene>
    <name evidence="4" type="ORF">J3Q64DRAFT_1706913</name>
</gene>
<evidence type="ECO:0000313" key="4">
    <source>
        <dbReference type="EMBL" id="KAL0096246.1"/>
    </source>
</evidence>
<dbReference type="InterPro" id="IPR002931">
    <property type="entry name" value="Transglutaminase-like"/>
</dbReference>
<dbReference type="EMBL" id="JBCLYO010000001">
    <property type="protein sequence ID" value="KAL0096246.1"/>
    <property type="molecule type" value="Genomic_DNA"/>
</dbReference>
<dbReference type="InterPro" id="IPR052557">
    <property type="entry name" value="CAP/Cytokinesis_protein"/>
</dbReference>
<evidence type="ECO:0008006" key="6">
    <source>
        <dbReference type="Google" id="ProtNLM"/>
    </source>
</evidence>
<evidence type="ECO:0000256" key="1">
    <source>
        <dbReference type="SAM" id="MobiDB-lite"/>
    </source>
</evidence>
<dbReference type="PANTHER" id="PTHR46333">
    <property type="entry name" value="CYTOKINESIS PROTEIN 3"/>
    <property type="match status" value="1"/>
</dbReference>
<dbReference type="Gene3D" id="3.10.620.30">
    <property type="match status" value="1"/>
</dbReference>
<dbReference type="SUPFAM" id="SSF54001">
    <property type="entry name" value="Cysteine proteinases"/>
    <property type="match status" value="1"/>
</dbReference>
<dbReference type="Pfam" id="PF24584">
    <property type="entry name" value="Ig_CYK3_C"/>
    <property type="match status" value="1"/>
</dbReference>
<feature type="region of interest" description="Disordered" evidence="1">
    <location>
        <begin position="1"/>
        <end position="26"/>
    </location>
</feature>
<comment type="caution">
    <text evidence="4">The sequence shown here is derived from an EMBL/GenBank/DDBJ whole genome shotgun (WGS) entry which is preliminary data.</text>
</comment>
<feature type="domain" description="CYK3 C-terminal Ig-like" evidence="3">
    <location>
        <begin position="604"/>
        <end position="690"/>
    </location>
</feature>
<accession>A0ABR3BC14</accession>
<evidence type="ECO:0000313" key="5">
    <source>
        <dbReference type="Proteomes" id="UP001448207"/>
    </source>
</evidence>
<dbReference type="Proteomes" id="UP001448207">
    <property type="component" value="Unassembled WGS sequence"/>
</dbReference>
<evidence type="ECO:0000259" key="3">
    <source>
        <dbReference type="Pfam" id="PF24584"/>
    </source>
</evidence>
<reference evidence="4 5" key="1">
    <citation type="submission" date="2024-04" db="EMBL/GenBank/DDBJ databases">
        <title>Symmetric and asymmetric DNA N6-adenine methylation regulates different biological responses in Mucorales.</title>
        <authorList>
            <consortium name="Lawrence Berkeley National Laboratory"/>
            <person name="Lax C."/>
            <person name="Mondo S.J."/>
            <person name="Osorio-Concepcion M."/>
            <person name="Muszewska A."/>
            <person name="Corrochano-Luque M."/>
            <person name="Gutierrez G."/>
            <person name="Riley R."/>
            <person name="Lipzen A."/>
            <person name="Guo J."/>
            <person name="Hundley H."/>
            <person name="Amirebrahimi M."/>
            <person name="Ng V."/>
            <person name="Lorenzo-Gutierrez D."/>
            <person name="Binder U."/>
            <person name="Yang J."/>
            <person name="Song Y."/>
            <person name="Canovas D."/>
            <person name="Navarro E."/>
            <person name="Freitag M."/>
            <person name="Gabaldon T."/>
            <person name="Grigoriev I.V."/>
            <person name="Corrochano L.M."/>
            <person name="Nicolas F.E."/>
            <person name="Garre V."/>
        </authorList>
    </citation>
    <scope>NUCLEOTIDE SEQUENCE [LARGE SCALE GENOMIC DNA]</scope>
    <source>
        <strain evidence="4 5">L51</strain>
    </source>
</reference>
<name>A0ABR3BC14_PHYBL</name>
<dbReference type="Pfam" id="PF01841">
    <property type="entry name" value="Transglut_core"/>
    <property type="match status" value="1"/>
</dbReference>